<dbReference type="EMBL" id="LIAE01008812">
    <property type="protein sequence ID" value="PAV72349.1"/>
    <property type="molecule type" value="Genomic_DNA"/>
</dbReference>
<sequence>MERENRPSYIASSNGRCSNPRALALSRQPLAGIAIGVQPVGQGIDQPFGSHVIAQQLAQLALGPWAILPQQGVDVEAAVLVDHPQLRLAGTKVVAPPPASPAPPAPLTVLRPVVACAPSLSSRGC</sequence>
<accession>A0A2A2KES7</accession>
<evidence type="ECO:0000313" key="2">
    <source>
        <dbReference type="Proteomes" id="UP000218231"/>
    </source>
</evidence>
<proteinExistence type="predicted"/>
<organism evidence="1 2">
    <name type="scientific">Diploscapter pachys</name>
    <dbReference type="NCBI Taxonomy" id="2018661"/>
    <lineage>
        <taxon>Eukaryota</taxon>
        <taxon>Metazoa</taxon>
        <taxon>Ecdysozoa</taxon>
        <taxon>Nematoda</taxon>
        <taxon>Chromadorea</taxon>
        <taxon>Rhabditida</taxon>
        <taxon>Rhabditina</taxon>
        <taxon>Rhabditomorpha</taxon>
        <taxon>Rhabditoidea</taxon>
        <taxon>Rhabditidae</taxon>
        <taxon>Diploscapter</taxon>
    </lineage>
</organism>
<dbReference type="Proteomes" id="UP000218231">
    <property type="component" value="Unassembled WGS sequence"/>
</dbReference>
<comment type="caution">
    <text evidence="1">The sequence shown here is derived from an EMBL/GenBank/DDBJ whole genome shotgun (WGS) entry which is preliminary data.</text>
</comment>
<name>A0A2A2KES7_9BILA</name>
<protein>
    <submittedName>
        <fullName evidence="1">Uncharacterized protein</fullName>
    </submittedName>
</protein>
<reference evidence="1 2" key="1">
    <citation type="journal article" date="2017" name="Curr. Biol.">
        <title>Genome architecture and evolution of a unichromosomal asexual nematode.</title>
        <authorList>
            <person name="Fradin H."/>
            <person name="Zegar C."/>
            <person name="Gutwein M."/>
            <person name="Lucas J."/>
            <person name="Kovtun M."/>
            <person name="Corcoran D."/>
            <person name="Baugh L.R."/>
            <person name="Kiontke K."/>
            <person name="Gunsalus K."/>
            <person name="Fitch D.H."/>
            <person name="Piano F."/>
        </authorList>
    </citation>
    <scope>NUCLEOTIDE SEQUENCE [LARGE SCALE GENOMIC DNA]</scope>
    <source>
        <strain evidence="1">PF1309</strain>
    </source>
</reference>
<dbReference type="AlphaFoldDB" id="A0A2A2KES7"/>
<keyword evidence="2" id="KW-1185">Reference proteome</keyword>
<gene>
    <name evidence="1" type="ORF">WR25_18473</name>
</gene>
<evidence type="ECO:0000313" key="1">
    <source>
        <dbReference type="EMBL" id="PAV72349.1"/>
    </source>
</evidence>